<dbReference type="AlphaFoldDB" id="A0A255ENI4"/>
<feature type="binding site" evidence="4">
    <location>
        <begin position="230"/>
        <end position="236"/>
    </location>
    <ligand>
        <name>acetyl-CoA</name>
        <dbReference type="ChEBI" id="CHEBI:57288"/>
        <label>2</label>
    </ligand>
</feature>
<dbReference type="Pfam" id="PF00583">
    <property type="entry name" value="Acetyltransf_1"/>
    <property type="match status" value="1"/>
</dbReference>
<dbReference type="GO" id="GO:0008999">
    <property type="term" value="F:protein-N-terminal-alanine acetyltransferase activity"/>
    <property type="evidence" value="ECO:0007669"/>
    <property type="project" value="TreeGrafter"/>
</dbReference>
<dbReference type="InterPro" id="IPR016181">
    <property type="entry name" value="Acyl_CoA_acyltransferase"/>
</dbReference>
<feature type="binding site" evidence="4">
    <location>
        <position position="257"/>
    </location>
    <ligand>
        <name>1D-myo-inositol 2-(L-cysteinylamino)-2-deoxy-alpha-D-glucopyranoside</name>
        <dbReference type="ChEBI" id="CHEBI:58887"/>
    </ligand>
</feature>
<evidence type="ECO:0000256" key="1">
    <source>
        <dbReference type="ARBA" id="ARBA00022679"/>
    </source>
</evidence>
<comment type="caution">
    <text evidence="4">Lacks conserved residue(s) required for the propagation of feature annotation.</text>
</comment>
<evidence type="ECO:0000313" key="6">
    <source>
        <dbReference type="EMBL" id="OYN92531.1"/>
    </source>
</evidence>
<dbReference type="GO" id="GO:0010125">
    <property type="term" value="P:mycothiol biosynthetic process"/>
    <property type="evidence" value="ECO:0007669"/>
    <property type="project" value="UniProtKB-UniRule"/>
</dbReference>
<keyword evidence="2 4" id="KW-0677">Repeat</keyword>
<dbReference type="Gene3D" id="3.40.630.30">
    <property type="match status" value="1"/>
</dbReference>
<dbReference type="InterPro" id="IPR017813">
    <property type="entry name" value="Mycothiol_AcTrfase"/>
</dbReference>
<evidence type="ECO:0000256" key="3">
    <source>
        <dbReference type="ARBA" id="ARBA00023315"/>
    </source>
</evidence>
<feature type="binding site" evidence="4">
    <location>
        <begin position="79"/>
        <end position="81"/>
    </location>
    <ligand>
        <name>acetyl-CoA</name>
        <dbReference type="ChEBI" id="CHEBI:57288"/>
        <label>1</label>
    </ligand>
</feature>
<dbReference type="EMBL" id="NMVJ01000001">
    <property type="protein sequence ID" value="OYN92531.1"/>
    <property type="molecule type" value="Genomic_DNA"/>
</dbReference>
<keyword evidence="3 4" id="KW-0012">Acyltransferase</keyword>
<dbReference type="Proteomes" id="UP000216300">
    <property type="component" value="Unassembled WGS sequence"/>
</dbReference>
<evidence type="ECO:0000256" key="4">
    <source>
        <dbReference type="HAMAP-Rule" id="MF_01698"/>
    </source>
</evidence>
<dbReference type="PROSITE" id="PS51186">
    <property type="entry name" value="GNAT"/>
    <property type="match status" value="1"/>
</dbReference>
<proteinExistence type="inferred from homology"/>
<dbReference type="RefSeq" id="WP_094452508.1">
    <property type="nucleotide sequence ID" value="NZ_NMVJ01000001.1"/>
</dbReference>
<evidence type="ECO:0000256" key="2">
    <source>
        <dbReference type="ARBA" id="ARBA00022737"/>
    </source>
</evidence>
<organism evidence="6 7">
    <name type="scientific">Parenemella sanctibonifatiensis</name>
    <dbReference type="NCBI Taxonomy" id="2016505"/>
    <lineage>
        <taxon>Bacteria</taxon>
        <taxon>Bacillati</taxon>
        <taxon>Actinomycetota</taxon>
        <taxon>Actinomycetes</taxon>
        <taxon>Propionibacteriales</taxon>
        <taxon>Propionibacteriaceae</taxon>
        <taxon>Parenemella</taxon>
    </lineage>
</organism>
<accession>A0A255ENI4</accession>
<sequence>MAHSTPAPVVHHGDLPHPAAVASLVETAAAHDGVPALNEAALRALRQAKQPDQWWVTADGEPAGEPLAYAALDAGIGQLVVHPEHRQDGLAEALLAAADIDSWWAFGDLADARAVAERLQMSPVRTLLKLGRPLAEVGPEPIPDGVVIRPFTPADATTVIEINAAAFAHHPEQGAMDENDFLGRAAEEWFDPAGLLLAVREEQVIGFHWTKVHRDGTGEVYVLAVRPDAAGGGIGRALLAAGLDFLRQRGCTEVILYVEGDQERVVRMYRAAGFETLSTDVVYASAGDDQE</sequence>
<comment type="function">
    <text evidence="4">Catalyzes the transfer of acetyl from acetyl-CoA to desacetylmycothiol (Cys-GlcN-Ins) to form mycothiol.</text>
</comment>
<dbReference type="HAMAP" id="MF_01698">
    <property type="entry name" value="MshD"/>
    <property type="match status" value="1"/>
</dbReference>
<dbReference type="InterPro" id="IPR000182">
    <property type="entry name" value="GNAT_dom"/>
</dbReference>
<dbReference type="SUPFAM" id="SSF55729">
    <property type="entry name" value="Acyl-CoA N-acyltransferases (Nat)"/>
    <property type="match status" value="1"/>
</dbReference>
<reference evidence="6 7" key="1">
    <citation type="submission" date="2017-07" db="EMBL/GenBank/DDBJ databases">
        <title>Draft whole genome sequences of clinical Proprionibacteriaceae strains.</title>
        <authorList>
            <person name="Bernier A.-M."/>
            <person name="Bernard K."/>
            <person name="Domingo M.-C."/>
        </authorList>
    </citation>
    <scope>NUCLEOTIDE SEQUENCE [LARGE SCALE GENOMIC DNA]</scope>
    <source>
        <strain evidence="6 7">NML 150081</strain>
    </source>
</reference>
<comment type="catalytic activity">
    <reaction evidence="4">
        <text>1D-myo-inositol 2-(L-cysteinylamino)-2-deoxy-alpha-D-glucopyranoside + acetyl-CoA = mycothiol + CoA + H(+)</text>
        <dbReference type="Rhea" id="RHEA:26172"/>
        <dbReference type="ChEBI" id="CHEBI:15378"/>
        <dbReference type="ChEBI" id="CHEBI:16768"/>
        <dbReference type="ChEBI" id="CHEBI:57287"/>
        <dbReference type="ChEBI" id="CHEBI:57288"/>
        <dbReference type="ChEBI" id="CHEBI:58887"/>
        <dbReference type="EC" id="2.3.1.189"/>
    </reaction>
</comment>
<keyword evidence="1 4" id="KW-0808">Transferase</keyword>
<dbReference type="InterPro" id="IPR050276">
    <property type="entry name" value="MshD_Acetyltransferase"/>
</dbReference>
<dbReference type="PIRSF" id="PIRSF021524">
    <property type="entry name" value="MSH_acetyltransferase"/>
    <property type="match status" value="1"/>
</dbReference>
<comment type="subunit">
    <text evidence="4">Monomer.</text>
</comment>
<dbReference type="PANTHER" id="PTHR43617:SF31">
    <property type="entry name" value="MYCOTHIOL ACETYLTRANSFERASE"/>
    <property type="match status" value="1"/>
</dbReference>
<evidence type="ECO:0000313" key="7">
    <source>
        <dbReference type="Proteomes" id="UP000216300"/>
    </source>
</evidence>
<feature type="binding site" evidence="4">
    <location>
        <position position="211"/>
    </location>
    <ligand>
        <name>1D-myo-inositol 2-(L-cysteinylamino)-2-deoxy-alpha-D-glucopyranoside</name>
        <dbReference type="ChEBI" id="CHEBI:58887"/>
    </ligand>
</feature>
<evidence type="ECO:0000259" key="5">
    <source>
        <dbReference type="PROSITE" id="PS51186"/>
    </source>
</evidence>
<dbReference type="OrthoDB" id="3208058at2"/>
<feature type="domain" description="N-acetyltransferase" evidence="5">
    <location>
        <begin position="146"/>
        <end position="291"/>
    </location>
</feature>
<dbReference type="NCBIfam" id="TIGR03448">
    <property type="entry name" value="mycothiol_MshD"/>
    <property type="match status" value="1"/>
</dbReference>
<protein>
    <recommendedName>
        <fullName evidence="4">Mycothiol acetyltransferase</fullName>
        <shortName evidence="4">MSH acetyltransferase</shortName>
        <ecNumber evidence="4">2.3.1.189</ecNumber>
    </recommendedName>
    <alternativeName>
        <fullName evidence="4">Mycothiol synthase</fullName>
    </alternativeName>
</protein>
<comment type="caution">
    <text evidence="6">The sequence shown here is derived from an EMBL/GenBank/DDBJ whole genome shotgun (WGS) entry which is preliminary data.</text>
</comment>
<name>A0A255ENI4_9ACTN</name>
<comment type="similarity">
    <text evidence="4">Belongs to the acetyltransferase family. MshD subfamily.</text>
</comment>
<feature type="binding site" evidence="4">
    <location>
        <begin position="223"/>
        <end position="225"/>
    </location>
    <ligand>
        <name>acetyl-CoA</name>
        <dbReference type="ChEBI" id="CHEBI:57288"/>
        <label>2</label>
    </ligand>
</feature>
<dbReference type="CDD" id="cd04301">
    <property type="entry name" value="NAT_SF"/>
    <property type="match status" value="1"/>
</dbReference>
<feature type="binding site" evidence="4">
    <location>
        <position position="39"/>
    </location>
    <ligand>
        <name>1D-myo-inositol 2-(L-cysteinylamino)-2-deoxy-alpha-D-glucopyranoside</name>
        <dbReference type="ChEBI" id="CHEBI:58887"/>
    </ligand>
</feature>
<dbReference type="GO" id="GO:0035447">
    <property type="term" value="F:mycothiol synthase activity"/>
    <property type="evidence" value="ECO:0007669"/>
    <property type="project" value="UniProtKB-UniRule"/>
</dbReference>
<feature type="binding site" evidence="4">
    <location>
        <position position="172"/>
    </location>
    <ligand>
        <name>1D-myo-inositol 2-(L-cysteinylamino)-2-deoxy-alpha-D-glucopyranoside</name>
        <dbReference type="ChEBI" id="CHEBI:58887"/>
    </ligand>
</feature>
<keyword evidence="7" id="KW-1185">Reference proteome</keyword>
<dbReference type="PANTHER" id="PTHR43617">
    <property type="entry name" value="L-AMINO ACID N-ACETYLTRANSFERASE"/>
    <property type="match status" value="1"/>
</dbReference>
<feature type="binding site" evidence="4">
    <location>
        <position position="219"/>
    </location>
    <ligand>
        <name>1D-myo-inositol 2-(L-cysteinylamino)-2-deoxy-alpha-D-glucopyranoside</name>
        <dbReference type="ChEBI" id="CHEBI:58887"/>
    </ligand>
</feature>
<gene>
    <name evidence="4 6" type="primary">mshD</name>
    <name evidence="6" type="ORF">CGZ91_03345</name>
</gene>
<dbReference type="EC" id="2.3.1.189" evidence="4"/>